<proteinExistence type="predicted"/>
<protein>
    <submittedName>
        <fullName evidence="1">Uncharacterized protein</fullName>
    </submittedName>
</protein>
<evidence type="ECO:0000313" key="1">
    <source>
        <dbReference type="EMBL" id="CEK84745.1"/>
    </source>
</evidence>
<dbReference type="AlphaFoldDB" id="A0A0B7AXV3"/>
<accession>A0A0B7AXV3</accession>
<dbReference type="EMBL" id="HACG01037880">
    <property type="protein sequence ID" value="CEK84745.1"/>
    <property type="molecule type" value="Transcribed_RNA"/>
</dbReference>
<sequence>MLGDGVHIKHQDAITESLVAPARQLCNNYREELSTLLIAAHDMKSLQAPEGKIVFLTDSLIYTGRVSWLSSSFWTFWVLIWTELFTNAFFQTPRIVAGAPEFAQYCRKVACHLCGEGPNHMV</sequence>
<organism evidence="1">
    <name type="scientific">Arion vulgaris</name>
    <dbReference type="NCBI Taxonomy" id="1028688"/>
    <lineage>
        <taxon>Eukaryota</taxon>
        <taxon>Metazoa</taxon>
        <taxon>Spiralia</taxon>
        <taxon>Lophotrochozoa</taxon>
        <taxon>Mollusca</taxon>
        <taxon>Gastropoda</taxon>
        <taxon>Heterobranchia</taxon>
        <taxon>Euthyneura</taxon>
        <taxon>Panpulmonata</taxon>
        <taxon>Eupulmonata</taxon>
        <taxon>Stylommatophora</taxon>
        <taxon>Helicina</taxon>
        <taxon>Arionoidea</taxon>
        <taxon>Arionidae</taxon>
        <taxon>Arion</taxon>
    </lineage>
</organism>
<name>A0A0B7AXV3_9EUPU</name>
<reference evidence="1" key="1">
    <citation type="submission" date="2014-12" db="EMBL/GenBank/DDBJ databases">
        <title>Insight into the proteome of Arion vulgaris.</title>
        <authorList>
            <person name="Aradska J."/>
            <person name="Bulat T."/>
            <person name="Smidak R."/>
            <person name="Sarate P."/>
            <person name="Gangsoo J."/>
            <person name="Sialana F."/>
            <person name="Bilban M."/>
            <person name="Lubec G."/>
        </authorList>
    </citation>
    <scope>NUCLEOTIDE SEQUENCE</scope>
    <source>
        <tissue evidence="1">Skin</tissue>
    </source>
</reference>
<gene>
    <name evidence="1" type="primary">ORF144274</name>
</gene>